<organism evidence="2 3">
    <name type="scientific">Streptomyces palmae</name>
    <dbReference type="NCBI Taxonomy" id="1701085"/>
    <lineage>
        <taxon>Bacteria</taxon>
        <taxon>Bacillati</taxon>
        <taxon>Actinomycetota</taxon>
        <taxon>Actinomycetes</taxon>
        <taxon>Kitasatosporales</taxon>
        <taxon>Streptomycetaceae</taxon>
        <taxon>Streptomyces</taxon>
    </lineage>
</organism>
<name>A0A4Z0H6Z0_9ACTN</name>
<feature type="transmembrane region" description="Helical" evidence="1">
    <location>
        <begin position="61"/>
        <end position="84"/>
    </location>
</feature>
<dbReference type="AlphaFoldDB" id="A0A4Z0H6Z0"/>
<dbReference type="Proteomes" id="UP000297948">
    <property type="component" value="Unassembled WGS sequence"/>
</dbReference>
<evidence type="ECO:0000256" key="1">
    <source>
        <dbReference type="SAM" id="Phobius"/>
    </source>
</evidence>
<proteinExistence type="predicted"/>
<dbReference type="EMBL" id="SRID01000113">
    <property type="protein sequence ID" value="TGB08946.1"/>
    <property type="molecule type" value="Genomic_DNA"/>
</dbReference>
<gene>
    <name evidence="2" type="ORF">E4099_14490</name>
</gene>
<feature type="transmembrane region" description="Helical" evidence="1">
    <location>
        <begin position="91"/>
        <end position="110"/>
    </location>
</feature>
<protein>
    <submittedName>
        <fullName evidence="2">Uncharacterized protein</fullName>
    </submittedName>
</protein>
<evidence type="ECO:0000313" key="3">
    <source>
        <dbReference type="Proteomes" id="UP000297948"/>
    </source>
</evidence>
<evidence type="ECO:0000313" key="2">
    <source>
        <dbReference type="EMBL" id="TGB08946.1"/>
    </source>
</evidence>
<comment type="caution">
    <text evidence="2">The sequence shown here is derived from an EMBL/GenBank/DDBJ whole genome shotgun (WGS) entry which is preliminary data.</text>
</comment>
<feature type="transmembrane region" description="Helical" evidence="1">
    <location>
        <begin position="21"/>
        <end position="41"/>
    </location>
</feature>
<sequence>MSNEAQTAQPHKRKRGIRARVVALVCSAVLILCHWATIFFIRDALAVNSDGTLKPGEARRFSAFSSATALVICAVSSVLTLCFVKDRFLRAWWFAFPVIFIVAAVLRLTVFRPASY</sequence>
<keyword evidence="3" id="KW-1185">Reference proteome</keyword>
<keyword evidence="1" id="KW-0812">Transmembrane</keyword>
<reference evidence="2 3" key="1">
    <citation type="submission" date="2019-03" db="EMBL/GenBank/DDBJ databases">
        <authorList>
            <person name="Gonzalez-Pimentel J.L."/>
        </authorList>
    </citation>
    <scope>NUCLEOTIDE SEQUENCE [LARGE SCALE GENOMIC DNA]</scope>
    <source>
        <strain evidence="2 3">JCM 31289</strain>
    </source>
</reference>
<keyword evidence="1" id="KW-1133">Transmembrane helix</keyword>
<dbReference type="RefSeq" id="WP_135339455.1">
    <property type="nucleotide sequence ID" value="NZ_JBHLTX010000001.1"/>
</dbReference>
<accession>A0A4Z0H6Z0</accession>
<keyword evidence="1" id="KW-0472">Membrane</keyword>